<keyword evidence="1" id="KW-0472">Membrane</keyword>
<proteinExistence type="predicted"/>
<feature type="transmembrane region" description="Helical" evidence="1">
    <location>
        <begin position="47"/>
        <end position="65"/>
    </location>
</feature>
<reference evidence="3" key="2">
    <citation type="submission" date="2020-10" db="UniProtKB">
        <authorList>
            <consortium name="WormBaseParasite"/>
        </authorList>
    </citation>
    <scope>IDENTIFICATION</scope>
</reference>
<dbReference type="AlphaFoldDB" id="A0A7E4VIR4"/>
<keyword evidence="1" id="KW-0812">Transmembrane</keyword>
<accession>A0A7E4VIR4</accession>
<evidence type="ECO:0000256" key="1">
    <source>
        <dbReference type="SAM" id="Phobius"/>
    </source>
</evidence>
<organism evidence="2 3">
    <name type="scientific">Panagrellus redivivus</name>
    <name type="common">Microworm</name>
    <dbReference type="NCBI Taxonomy" id="6233"/>
    <lineage>
        <taxon>Eukaryota</taxon>
        <taxon>Metazoa</taxon>
        <taxon>Ecdysozoa</taxon>
        <taxon>Nematoda</taxon>
        <taxon>Chromadorea</taxon>
        <taxon>Rhabditida</taxon>
        <taxon>Tylenchina</taxon>
        <taxon>Panagrolaimomorpha</taxon>
        <taxon>Panagrolaimoidea</taxon>
        <taxon>Panagrolaimidae</taxon>
        <taxon>Panagrellus</taxon>
    </lineage>
</organism>
<name>A0A7E4VIR4_PANRE</name>
<sequence>MTFWKIQVFNLIVYFAVVLSLISWIPYGFLITAYFGDHYTCSKYRCHAFSLIILSIICIIYLRIGQLSEHIHKHRQRDLPRDANGVPVFPPVFQWREAQKISPMA</sequence>
<keyword evidence="1" id="KW-1133">Transmembrane helix</keyword>
<evidence type="ECO:0000313" key="2">
    <source>
        <dbReference type="Proteomes" id="UP000492821"/>
    </source>
</evidence>
<protein>
    <submittedName>
        <fullName evidence="3">G_PROTEIN_RECEP_F1_2 domain-containing protein</fullName>
    </submittedName>
</protein>
<keyword evidence="2" id="KW-1185">Reference proteome</keyword>
<dbReference type="WBParaSite" id="Pan_g21313.t1">
    <property type="protein sequence ID" value="Pan_g21313.t1"/>
    <property type="gene ID" value="Pan_g21313"/>
</dbReference>
<dbReference type="Proteomes" id="UP000492821">
    <property type="component" value="Unassembled WGS sequence"/>
</dbReference>
<evidence type="ECO:0000313" key="3">
    <source>
        <dbReference type="WBParaSite" id="Pan_g21313.t1"/>
    </source>
</evidence>
<feature type="transmembrane region" description="Helical" evidence="1">
    <location>
        <begin position="12"/>
        <end position="35"/>
    </location>
</feature>
<reference evidence="2" key="1">
    <citation type="journal article" date="2013" name="Genetics">
        <title>The draft genome and transcriptome of Panagrellus redivivus are shaped by the harsh demands of a free-living lifestyle.</title>
        <authorList>
            <person name="Srinivasan J."/>
            <person name="Dillman A.R."/>
            <person name="Macchietto M.G."/>
            <person name="Heikkinen L."/>
            <person name="Lakso M."/>
            <person name="Fracchia K.M."/>
            <person name="Antoshechkin I."/>
            <person name="Mortazavi A."/>
            <person name="Wong G."/>
            <person name="Sternberg P.W."/>
        </authorList>
    </citation>
    <scope>NUCLEOTIDE SEQUENCE [LARGE SCALE GENOMIC DNA]</scope>
    <source>
        <strain evidence="2">MT8872</strain>
    </source>
</reference>